<evidence type="ECO:0000313" key="2">
    <source>
        <dbReference type="Proteomes" id="UP000794436"/>
    </source>
</evidence>
<comment type="caution">
    <text evidence="1">The sequence shown here is derived from an EMBL/GenBank/DDBJ whole genome shotgun (WGS) entry which is preliminary data.</text>
</comment>
<dbReference type="Proteomes" id="UP000794436">
    <property type="component" value="Unassembled WGS sequence"/>
</dbReference>
<evidence type="ECO:0000313" key="1">
    <source>
        <dbReference type="EMBL" id="TMW65324.1"/>
    </source>
</evidence>
<reference evidence="1" key="1">
    <citation type="submission" date="2019-03" db="EMBL/GenBank/DDBJ databases">
        <title>Long read genome sequence of the mycoparasitic Pythium oligandrum ATCC 38472 isolated from sugarbeet rhizosphere.</title>
        <authorList>
            <person name="Gaulin E."/>
        </authorList>
    </citation>
    <scope>NUCLEOTIDE SEQUENCE</scope>
    <source>
        <strain evidence="1">ATCC 38472_TT</strain>
    </source>
</reference>
<dbReference type="PANTHER" id="PTHR33266">
    <property type="entry name" value="CHROMOSOME 15, WHOLE GENOME SHOTGUN SEQUENCE"/>
    <property type="match status" value="1"/>
</dbReference>
<gene>
    <name evidence="1" type="ORF">Poli38472_007966</name>
</gene>
<sequence length="769" mass="85842">MELVAKHMAILLCTNPSRDLNVISYDSDPILTFGAGLLWHYKYIKYDPLSKYMLPKFRDLVRSGDVSLSNDTLDLFVVRVLLLLAMDYVEKVAMTDETDINLSIPRYGFDLFKVPELITHLMGVPTQEVPGLAGNLDAWTDWQVAFSRFIPLVREPTGELLRWMHERRAAGIVPPQYRSQGDLVIPIAKGDTTSMIRVYLTDQVNAEFGKYSTEEGISVFISDLSGRFTSEASSSAQILQQIHSSSRQAARQLKLKSCILVLAIDEASVLYELQQDGTRRIDTIRNALSRANQQIAFSYCRWPNEIRDEAGVIGLLVDSDPTVWDGAASLVGVEKEKRFPPFVLTQPLDVLYNTARRIGALPADAFQRLELMGRPLWWSLRMSSDSLIKLAALKLLGGCGYLCDGALEKAMGGVAAILCRVGVSARMSSPLAVTLVDEHMAVLSYASPQRDLHVVSYVSDPVLTLGAAYLWYNVTTDPLAKRMLPVFFDLVLRDAVDVTAETMELFVARMIMLLAIGACSLLPDNLYEPYQYEGELLPLPTFLQHLYGPHIRGIQCSNGAFSPCDGDATAFLATWCDWFISFSNFLPLQLDPSASVLTWLLERRAGGISRAARRVHGANLVLPIVKGDEVSMICVHVNKAPCTHRLNPYPSFATNALHVFMGDVRGQYMNDDTSIPSRVWLRVDDRSVLHLRGSSWWETHQSDDESPATFVTPSVAKQLYRLLCVGGDVREPADSDFKRFTGTERSVFQHFELCRMLVGAYPIGYFHGD</sequence>
<keyword evidence="2" id="KW-1185">Reference proteome</keyword>
<dbReference type="EMBL" id="SPLM01000037">
    <property type="protein sequence ID" value="TMW65324.1"/>
    <property type="molecule type" value="Genomic_DNA"/>
</dbReference>
<accession>A0A8K1FLJ5</accession>
<dbReference type="PANTHER" id="PTHR33266:SF1">
    <property type="entry name" value="F-BOX DOMAIN-CONTAINING PROTEIN"/>
    <property type="match status" value="1"/>
</dbReference>
<protein>
    <submittedName>
        <fullName evidence="1">Uncharacterized protein</fullName>
    </submittedName>
</protein>
<name>A0A8K1FLJ5_PYTOL</name>
<proteinExistence type="predicted"/>
<dbReference type="AlphaFoldDB" id="A0A8K1FLJ5"/>
<organism evidence="1 2">
    <name type="scientific">Pythium oligandrum</name>
    <name type="common">Mycoparasitic fungus</name>
    <dbReference type="NCBI Taxonomy" id="41045"/>
    <lineage>
        <taxon>Eukaryota</taxon>
        <taxon>Sar</taxon>
        <taxon>Stramenopiles</taxon>
        <taxon>Oomycota</taxon>
        <taxon>Peronosporomycetes</taxon>
        <taxon>Pythiales</taxon>
        <taxon>Pythiaceae</taxon>
        <taxon>Pythium</taxon>
    </lineage>
</organism>